<evidence type="ECO:0000256" key="6">
    <source>
        <dbReference type="ARBA" id="ARBA00022737"/>
    </source>
</evidence>
<keyword evidence="5" id="KW-0479">Metal-binding</keyword>
<dbReference type="GO" id="GO:0000139">
    <property type="term" value="C:Golgi membrane"/>
    <property type="evidence" value="ECO:0007669"/>
    <property type="project" value="UniProtKB-SubCell"/>
</dbReference>
<evidence type="ECO:0000256" key="9">
    <source>
        <dbReference type="ARBA" id="ARBA00022892"/>
    </source>
</evidence>
<dbReference type="Proteomes" id="UP001214628">
    <property type="component" value="Chromosome 2"/>
</dbReference>
<evidence type="ECO:0000313" key="18">
    <source>
        <dbReference type="EMBL" id="WFD42944.1"/>
    </source>
</evidence>
<dbReference type="PANTHER" id="PTHR10635:SF0">
    <property type="entry name" value="COATOMER SUBUNIT BETA"/>
    <property type="match status" value="1"/>
</dbReference>
<feature type="domain" description="RING-type" evidence="16">
    <location>
        <begin position="1561"/>
        <end position="1600"/>
    </location>
</feature>
<evidence type="ECO:0000256" key="4">
    <source>
        <dbReference type="ARBA" id="ARBA00022490"/>
    </source>
</evidence>
<keyword evidence="9" id="KW-0931">ER-Golgi transport</keyword>
<keyword evidence="3" id="KW-0813">Transport</keyword>
<dbReference type="InterPro" id="IPR016460">
    <property type="entry name" value="COPB1"/>
</dbReference>
<keyword evidence="6" id="KW-0677">Repeat</keyword>
<keyword evidence="19" id="KW-1185">Reference proteome</keyword>
<feature type="compositionally biased region" description="Polar residues" evidence="15">
    <location>
        <begin position="979"/>
        <end position="991"/>
    </location>
</feature>
<feature type="compositionally biased region" description="Polar residues" evidence="15">
    <location>
        <begin position="1118"/>
        <end position="1128"/>
    </location>
</feature>
<accession>A0AAF0JE14</accession>
<evidence type="ECO:0000259" key="16">
    <source>
        <dbReference type="PROSITE" id="PS50089"/>
    </source>
</evidence>
<dbReference type="SUPFAM" id="SSF57850">
    <property type="entry name" value="RING/U-box"/>
    <property type="match status" value="1"/>
</dbReference>
<evidence type="ECO:0000256" key="11">
    <source>
        <dbReference type="ARBA" id="ARBA00023034"/>
    </source>
</evidence>
<dbReference type="InterPro" id="IPR029446">
    <property type="entry name" value="COPB1_appendage_platform_dom"/>
</dbReference>
<name>A0AAF0JE14_9BASI</name>
<dbReference type="PANTHER" id="PTHR10635">
    <property type="entry name" value="COATOMER SUBUNIT BETA"/>
    <property type="match status" value="1"/>
</dbReference>
<evidence type="ECO:0000256" key="5">
    <source>
        <dbReference type="ARBA" id="ARBA00022723"/>
    </source>
</evidence>
<keyword evidence="12" id="KW-0472">Membrane</keyword>
<feature type="compositionally biased region" description="Polar residues" evidence="15">
    <location>
        <begin position="1209"/>
        <end position="1223"/>
    </location>
</feature>
<organism evidence="18 19">
    <name type="scientific">Malassezia psittaci</name>
    <dbReference type="NCBI Taxonomy" id="1821823"/>
    <lineage>
        <taxon>Eukaryota</taxon>
        <taxon>Fungi</taxon>
        <taxon>Dikarya</taxon>
        <taxon>Basidiomycota</taxon>
        <taxon>Ustilaginomycotina</taxon>
        <taxon>Malasseziomycetes</taxon>
        <taxon>Malasseziales</taxon>
        <taxon>Malasseziaceae</taxon>
        <taxon>Malassezia</taxon>
    </lineage>
</organism>
<evidence type="ECO:0000256" key="14">
    <source>
        <dbReference type="PROSITE-ProRule" id="PRU00175"/>
    </source>
</evidence>
<evidence type="ECO:0000256" key="7">
    <source>
        <dbReference type="ARBA" id="ARBA00022771"/>
    </source>
</evidence>
<dbReference type="EMBL" id="CP118376">
    <property type="protein sequence ID" value="WFD42944.1"/>
    <property type="molecule type" value="Genomic_DNA"/>
</dbReference>
<dbReference type="InterPro" id="IPR013083">
    <property type="entry name" value="Znf_RING/FYVE/PHD"/>
</dbReference>
<dbReference type="InterPro" id="IPR017907">
    <property type="entry name" value="Znf_RING_CS"/>
</dbReference>
<dbReference type="Pfam" id="PF01602">
    <property type="entry name" value="Adaptin_N"/>
    <property type="match status" value="1"/>
</dbReference>
<keyword evidence="7 14" id="KW-0863">Zinc-finger</keyword>
<keyword evidence="8" id="KW-0862">Zinc</keyword>
<dbReference type="PROSITE" id="PS00518">
    <property type="entry name" value="ZF_RING_1"/>
    <property type="match status" value="1"/>
</dbReference>
<feature type="compositionally biased region" description="Low complexity" evidence="15">
    <location>
        <begin position="1064"/>
        <end position="1081"/>
    </location>
</feature>
<proteinExistence type="predicted"/>
<dbReference type="InterPro" id="IPR018957">
    <property type="entry name" value="Znf_C3HC4_RING-type"/>
</dbReference>
<dbReference type="GO" id="GO:0006888">
    <property type="term" value="P:endoplasmic reticulum to Golgi vesicle-mediated transport"/>
    <property type="evidence" value="ECO:0007669"/>
    <property type="project" value="TreeGrafter"/>
</dbReference>
<dbReference type="InterPro" id="IPR004331">
    <property type="entry name" value="SPX_dom"/>
</dbReference>
<evidence type="ECO:0000256" key="13">
    <source>
        <dbReference type="ARBA" id="ARBA00023329"/>
    </source>
</evidence>
<dbReference type="InterPro" id="IPR011989">
    <property type="entry name" value="ARM-like"/>
</dbReference>
<evidence type="ECO:0000313" key="19">
    <source>
        <dbReference type="Proteomes" id="UP001214628"/>
    </source>
</evidence>
<keyword evidence="10" id="KW-0653">Protein transport</keyword>
<dbReference type="GO" id="GO:0006886">
    <property type="term" value="P:intracellular protein transport"/>
    <property type="evidence" value="ECO:0007669"/>
    <property type="project" value="InterPro"/>
</dbReference>
<evidence type="ECO:0000256" key="2">
    <source>
        <dbReference type="ARBA" id="ARBA00004347"/>
    </source>
</evidence>
<gene>
    <name evidence="18" type="primary">SEC26</name>
    <name evidence="18" type="ORF">MPSI1_001595</name>
</gene>
<dbReference type="PROSITE" id="PS50089">
    <property type="entry name" value="ZF_RING_2"/>
    <property type="match status" value="1"/>
</dbReference>
<feature type="compositionally biased region" description="Basic residues" evidence="15">
    <location>
        <begin position="1027"/>
        <end position="1037"/>
    </location>
</feature>
<keyword evidence="11" id="KW-0333">Golgi apparatus</keyword>
<dbReference type="SUPFAM" id="SSF48371">
    <property type="entry name" value="ARM repeat"/>
    <property type="match status" value="1"/>
</dbReference>
<dbReference type="InterPro" id="IPR002553">
    <property type="entry name" value="Clathrin/coatomer_adapt-like_N"/>
</dbReference>
<comment type="subcellular location">
    <subcellularLocation>
        <location evidence="2">Cytoplasmic vesicle</location>
        <location evidence="2">COPI-coated vesicle membrane</location>
        <topology evidence="2">Peripheral membrane protein</topology>
        <orientation evidence="2">Cytoplasmic side</orientation>
    </subcellularLocation>
    <subcellularLocation>
        <location evidence="1">Golgi apparatus membrane</location>
        <topology evidence="1">Peripheral membrane protein</topology>
        <orientation evidence="1">Cytoplasmic side</orientation>
    </subcellularLocation>
</comment>
<dbReference type="GO" id="GO:0008270">
    <property type="term" value="F:zinc ion binding"/>
    <property type="evidence" value="ECO:0007669"/>
    <property type="project" value="UniProtKB-KW"/>
</dbReference>
<dbReference type="InterPro" id="IPR011710">
    <property type="entry name" value="Coatomer_bsu_C"/>
</dbReference>
<feature type="domain" description="SPX" evidence="17">
    <location>
        <begin position="1222"/>
        <end position="1484"/>
    </location>
</feature>
<sequence length="1674" mass="188211">MPSDPSAYTLVASDAGYRLDLSVQELRKNLQSNNDAVKLETLRAIIVSTLNGEPHASLLMPIIQYVLPNKNKQLKKMLHFYWEVCPKLDAEGKLKQEMILVCNAIRNDLQHPNEYIRGSTLRFLQKIREAEILEPLIPTIRQSLEHRHSYVRKNAVMTIMTIYQRHEQLLSDAPEIIEEFLESESDTTCKRNAFMMLVNTAPERAVAYLTKIAPQISTMEELMQLAVIQLVRRVAKHDNPDRAEYVEIISELLASPSLAVKYEAAITLAGLAQNVQAVRAVASALIDLTVEESDNNVKLIVLDRLDALRERHDHVLDPLVIDLLRVLSSTDMDVRRKVLAMVLKMLSVRTVDEVVLILKKELAKTNATSQDATNEYRQLLIQTMHAAAVRFSEVAGDVMHELMNFLGDANNPSAVEVIAFVREMVERFPKMRDDLLAKLLASLPRFRSGKVYRGALWIVGDYCMTLPNVTEAMVQIRKVLGEVPILAAEQRLQADDQLEADATQEVAKVPKTNTTTRVRADGTYATETALTAEQDQAATKNLTKPPLRSLILFGDFYTASVFAATLVKLTLRFLQLSTDDASNNAFRAEAMWMIVSIIRVGHSKYVATQIDEDSEERLMSCLKILGQSTLSHDEAIAAADVFLRDTRDAFAQLLEHERKKNASSGDMEAKRVVTQPHEQLTFRQLGPSGGADEEIDYETELSRATGMVKSTKEDFIGKLQRVVQLTGFSDPVYAEAYVDVHQFDILLDILVVNQTEETLQNLSIELATLGDLKVVERPTTHTLAPFSYQSIKATIKVSSTETGVIFGNIVYEGATGTGTNGSGESRYVVLNDIHVDIMDYISPSYCTETEFRSMWTGFEWENKVNVKTNISDVREYLEHIMKSTNMACLTPEASLAGECGFLSANLSAGSLFGEDALANVSIERLDDGTIQGHLKKLLKMVTEELDSVNLRPEVIQDLLQAGTSQEQIQDVSQDLAIASDTSTSTTEQRATPSMLLRHIPDRASCEPKESSPAAEWLAMLPSDHQYRKQRRQSKKRSYSTGSPLLKTAENSPDTFVLQPKHRSPVSTSSSPRRRSVGPMSPLHSASTDDQLPPLMLPSGQDSPINPMLRKAKRGDLPVSSSPLRPFSQTEEHDWNASHWQDQREPTVFPSEILSDDASMSDDTPEHSRHGWIQLDSGRRAWAEYQMLTESLHLHPQLVIHIESPDLRSNKSSPDSLGSATTPRLSAEPKSNENTPSNPSSPSSANALSDQVRKLNLKELSLGPAAQNLSITTTSNKAQLADQGSITQEISKRRIIIPLLADERFFESLSTALRKLLHLHVMQQAALVRHVNALRDVIALVASPENSPKDLYRWREIFSLWLEHDIFESSREKDRGELSVAASEQRLRKYLGELEKRGFLAPHRSVVLERQRAPSKLDTWDIGEHTQTNPLQDTRSIQALEQFLRLNVALLSLKRFQRLNIETVRKILKKHEKKTALHAHQALSRMMVKMRPNGTMQAATQETLLPDLDWDQVNHADILQSLSVLVPSTRMSYSQLSLPRILASILTQSLLPVLPSVDDYSCLVCTGLAYQPIRLRCKHVFCIRCLVKMQKRGENDCPLCRSTNAVYDADGSNLDHEMADYLRTWFPLEVQEKIEENKSDRVLEDRREVEIKRNRLLGRFRRRARHEGHQDCIIS</sequence>
<keyword evidence="4" id="KW-0963">Cytoplasm</keyword>
<dbReference type="GO" id="GO:0005198">
    <property type="term" value="F:structural molecule activity"/>
    <property type="evidence" value="ECO:0007669"/>
    <property type="project" value="InterPro"/>
</dbReference>
<evidence type="ECO:0000256" key="3">
    <source>
        <dbReference type="ARBA" id="ARBA00022448"/>
    </source>
</evidence>
<dbReference type="Pfam" id="PF07718">
    <property type="entry name" value="Coatamer_beta_C"/>
    <property type="match status" value="1"/>
</dbReference>
<dbReference type="Gene3D" id="3.30.40.10">
    <property type="entry name" value="Zinc/RING finger domain, C3HC4 (zinc finger)"/>
    <property type="match status" value="1"/>
</dbReference>
<feature type="compositionally biased region" description="Basic and acidic residues" evidence="15">
    <location>
        <begin position="1129"/>
        <end position="1142"/>
    </location>
</feature>
<dbReference type="Gene3D" id="1.25.10.10">
    <property type="entry name" value="Leucine-rich Repeat Variant"/>
    <property type="match status" value="1"/>
</dbReference>
<dbReference type="SMART" id="SM00184">
    <property type="entry name" value="RING"/>
    <property type="match status" value="1"/>
</dbReference>
<keyword evidence="13" id="KW-0968">Cytoplasmic vesicle</keyword>
<dbReference type="InterPro" id="IPR016024">
    <property type="entry name" value="ARM-type_fold"/>
</dbReference>
<evidence type="ECO:0000256" key="1">
    <source>
        <dbReference type="ARBA" id="ARBA00004255"/>
    </source>
</evidence>
<dbReference type="Pfam" id="PF03105">
    <property type="entry name" value="SPX"/>
    <property type="match status" value="1"/>
</dbReference>
<feature type="region of interest" description="Disordered" evidence="15">
    <location>
        <begin position="979"/>
        <end position="998"/>
    </location>
</feature>
<protein>
    <submittedName>
        <fullName evidence="18">Coatomer subunit beta</fullName>
    </submittedName>
</protein>
<evidence type="ECO:0000256" key="8">
    <source>
        <dbReference type="ARBA" id="ARBA00022833"/>
    </source>
</evidence>
<evidence type="ECO:0000259" key="17">
    <source>
        <dbReference type="PROSITE" id="PS51382"/>
    </source>
</evidence>
<feature type="compositionally biased region" description="Low complexity" evidence="15">
    <location>
        <begin position="1231"/>
        <end position="1248"/>
    </location>
</feature>
<dbReference type="InterPro" id="IPR001841">
    <property type="entry name" value="Znf_RING"/>
</dbReference>
<dbReference type="GO" id="GO:0006891">
    <property type="term" value="P:intra-Golgi vesicle-mediated transport"/>
    <property type="evidence" value="ECO:0007669"/>
    <property type="project" value="TreeGrafter"/>
</dbReference>
<evidence type="ECO:0000256" key="12">
    <source>
        <dbReference type="ARBA" id="ARBA00023136"/>
    </source>
</evidence>
<feature type="region of interest" description="Disordered" evidence="15">
    <location>
        <begin position="1018"/>
        <end position="1142"/>
    </location>
</feature>
<dbReference type="PROSITE" id="PS51382">
    <property type="entry name" value="SPX"/>
    <property type="match status" value="1"/>
</dbReference>
<evidence type="ECO:0000256" key="15">
    <source>
        <dbReference type="SAM" id="MobiDB-lite"/>
    </source>
</evidence>
<dbReference type="Pfam" id="PF00097">
    <property type="entry name" value="zf-C3HC4"/>
    <property type="match status" value="1"/>
</dbReference>
<dbReference type="Pfam" id="PF14806">
    <property type="entry name" value="Coatomer_b_Cpla"/>
    <property type="match status" value="1"/>
</dbReference>
<feature type="region of interest" description="Disordered" evidence="15">
    <location>
        <begin position="1204"/>
        <end position="1248"/>
    </location>
</feature>
<dbReference type="GO" id="GO:0030126">
    <property type="term" value="C:COPI vesicle coat"/>
    <property type="evidence" value="ECO:0007669"/>
    <property type="project" value="InterPro"/>
</dbReference>
<reference evidence="18" key="1">
    <citation type="submission" date="2023-02" db="EMBL/GenBank/DDBJ databases">
        <title>Mating type loci evolution in Malassezia.</title>
        <authorList>
            <person name="Coelho M.A."/>
        </authorList>
    </citation>
    <scope>NUCLEOTIDE SEQUENCE</scope>
    <source>
        <strain evidence="18">CBS 14136</strain>
    </source>
</reference>
<evidence type="ECO:0000256" key="10">
    <source>
        <dbReference type="ARBA" id="ARBA00022927"/>
    </source>
</evidence>